<comment type="caution">
    <text evidence="1">The sequence shown here is derived from an EMBL/GenBank/DDBJ whole genome shotgun (WGS) entry which is preliminary data.</text>
</comment>
<dbReference type="EMBL" id="JBHFGU010000004">
    <property type="protein sequence ID" value="MFB2621039.1"/>
    <property type="molecule type" value="Genomic_DNA"/>
</dbReference>
<proteinExistence type="predicted"/>
<dbReference type="RefSeq" id="WP_176399889.1">
    <property type="nucleotide sequence ID" value="NZ_JBCATE010000004.1"/>
</dbReference>
<evidence type="ECO:0000313" key="2">
    <source>
        <dbReference type="Proteomes" id="UP001576708"/>
    </source>
</evidence>
<sequence>MLAKFLNKRSRKYMRDHAATTGFQRIEDAADEVLRKTLTRMQSQDLNAHAIFAMRLP</sequence>
<reference evidence="1 2" key="1">
    <citation type="submission" date="2024-09" db="EMBL/GenBank/DDBJ databases">
        <authorList>
            <person name="Zhang Y."/>
        </authorList>
    </citation>
    <scope>NUCLEOTIDE SEQUENCE [LARGE SCALE GENOMIC DNA]</scope>
    <source>
        <strain evidence="1 2">ZJ318</strain>
    </source>
</reference>
<protein>
    <submittedName>
        <fullName evidence="1">Uncharacterized protein</fullName>
    </submittedName>
</protein>
<name>A0ABV4VL58_9GAMM</name>
<dbReference type="Proteomes" id="UP001576708">
    <property type="component" value="Unassembled WGS sequence"/>
</dbReference>
<evidence type="ECO:0000313" key="1">
    <source>
        <dbReference type="EMBL" id="MFB2621039.1"/>
    </source>
</evidence>
<keyword evidence="2" id="KW-1185">Reference proteome</keyword>
<organism evidence="1 2">
    <name type="scientific">Shewanella mangrovisoli</name>
    <dbReference type="NCBI Taxonomy" id="2864211"/>
    <lineage>
        <taxon>Bacteria</taxon>
        <taxon>Pseudomonadati</taxon>
        <taxon>Pseudomonadota</taxon>
        <taxon>Gammaproteobacteria</taxon>
        <taxon>Alteromonadales</taxon>
        <taxon>Shewanellaceae</taxon>
        <taxon>Shewanella</taxon>
    </lineage>
</organism>
<accession>A0ABV4VL58</accession>
<gene>
    <name evidence="1" type="ORF">ACE02W_14575</name>
</gene>